<evidence type="ECO:0000313" key="3">
    <source>
        <dbReference type="Proteomes" id="UP000198346"/>
    </source>
</evidence>
<proteinExistence type="predicted"/>
<feature type="chain" id="PRO_5012669954" evidence="1">
    <location>
        <begin position="21"/>
        <end position="87"/>
    </location>
</feature>
<reference evidence="2 3" key="1">
    <citation type="submission" date="2017-07" db="EMBL/GenBank/DDBJ databases">
        <authorList>
            <person name="Sun Z.S."/>
            <person name="Albrecht U."/>
            <person name="Echele G."/>
            <person name="Lee C.C."/>
        </authorList>
    </citation>
    <scope>NUCLEOTIDE SEQUENCE [LARGE SCALE GENOMIC DNA]</scope>
    <source>
        <strain evidence="2 3">CGMCC 1.12710</strain>
    </source>
</reference>
<sequence>MSARARLPGIGLVVAALALAGCASRPETPWGAQRSITVPYNPYDYDPDELFAVAQTHCEAYGLRAQYVDETIDPNSVRWRYRHFDCV</sequence>
<dbReference type="Proteomes" id="UP000198346">
    <property type="component" value="Unassembled WGS sequence"/>
</dbReference>
<feature type="signal peptide" evidence="1">
    <location>
        <begin position="1"/>
        <end position="20"/>
    </location>
</feature>
<evidence type="ECO:0000313" key="2">
    <source>
        <dbReference type="EMBL" id="SNT68217.1"/>
    </source>
</evidence>
<gene>
    <name evidence="2" type="ORF">SAMN06297382_0718</name>
</gene>
<dbReference type="PROSITE" id="PS51257">
    <property type="entry name" value="PROKAR_LIPOPROTEIN"/>
    <property type="match status" value="1"/>
</dbReference>
<evidence type="ECO:0000256" key="1">
    <source>
        <dbReference type="SAM" id="SignalP"/>
    </source>
</evidence>
<keyword evidence="1" id="KW-0732">Signal</keyword>
<protein>
    <submittedName>
        <fullName evidence="2">Uncharacterized protein</fullName>
    </submittedName>
</protein>
<dbReference type="RefSeq" id="WP_143265930.1">
    <property type="nucleotide sequence ID" value="NZ_FZQA01000001.1"/>
</dbReference>
<dbReference type="EMBL" id="FZQA01000001">
    <property type="protein sequence ID" value="SNT68217.1"/>
    <property type="molecule type" value="Genomic_DNA"/>
</dbReference>
<accession>A0A239PKQ7</accession>
<dbReference type="OrthoDB" id="8811874at2"/>
<name>A0A239PKQ7_9PROT</name>
<organism evidence="2 3">
    <name type="scientific">Amphiplicatus metriothermophilus</name>
    <dbReference type="NCBI Taxonomy" id="1519374"/>
    <lineage>
        <taxon>Bacteria</taxon>
        <taxon>Pseudomonadati</taxon>
        <taxon>Pseudomonadota</taxon>
        <taxon>Alphaproteobacteria</taxon>
        <taxon>Parvularculales</taxon>
        <taxon>Parvularculaceae</taxon>
        <taxon>Amphiplicatus</taxon>
    </lineage>
</organism>
<keyword evidence="3" id="KW-1185">Reference proteome</keyword>
<dbReference type="AlphaFoldDB" id="A0A239PKQ7"/>